<keyword evidence="1" id="KW-0812">Transmembrane</keyword>
<reference evidence="3" key="1">
    <citation type="journal article" date="2019" name="Mol. Biol. Evol.">
        <title>Blast fungal genomes show frequent chromosomal changes, gene gains and losses, and effector gene turnover.</title>
        <authorList>
            <person name="Gomez Luciano L.B."/>
            <person name="Jason Tsai I."/>
            <person name="Chuma I."/>
            <person name="Tosa Y."/>
            <person name="Chen Y.H."/>
            <person name="Li J.Y."/>
            <person name="Li M.Y."/>
            <person name="Jade Lu M.Y."/>
            <person name="Nakayashiki H."/>
            <person name="Li W.H."/>
        </authorList>
    </citation>
    <scope>NUCLEOTIDE SEQUENCE</scope>
    <source>
        <strain evidence="3">NI907</strain>
    </source>
</reference>
<organism evidence="2 3">
    <name type="scientific">Pyricularia grisea</name>
    <name type="common">Crabgrass-specific blast fungus</name>
    <name type="synonym">Magnaporthe grisea</name>
    <dbReference type="NCBI Taxonomy" id="148305"/>
    <lineage>
        <taxon>Eukaryota</taxon>
        <taxon>Fungi</taxon>
        <taxon>Dikarya</taxon>
        <taxon>Ascomycota</taxon>
        <taxon>Pezizomycotina</taxon>
        <taxon>Sordariomycetes</taxon>
        <taxon>Sordariomycetidae</taxon>
        <taxon>Magnaporthales</taxon>
        <taxon>Pyriculariaceae</taxon>
        <taxon>Pyricularia</taxon>
    </lineage>
</organism>
<accession>A0A6P8BGP7</accession>
<dbReference type="GeneID" id="41956059"/>
<keyword evidence="1" id="KW-0472">Membrane</keyword>
<dbReference type="AlphaFoldDB" id="A0A6P8BGP7"/>
<name>A0A6P8BGP7_PYRGI</name>
<sequence>MAVGDARMIKTGGIAEYGRDSIFEWLLAEFLPPLMPLLVVVVGVILVGPEGIGSEDRGFGNDAIALLDAGR</sequence>
<evidence type="ECO:0000313" key="2">
    <source>
        <dbReference type="Proteomes" id="UP000515153"/>
    </source>
</evidence>
<dbReference type="Proteomes" id="UP000515153">
    <property type="component" value="Unplaced"/>
</dbReference>
<dbReference type="KEGG" id="pgri:PgNI_01069"/>
<dbReference type="RefSeq" id="XP_030986249.1">
    <property type="nucleotide sequence ID" value="XM_031121145.1"/>
</dbReference>
<protein>
    <submittedName>
        <fullName evidence="3">Uncharacterized protein</fullName>
    </submittedName>
</protein>
<keyword evidence="1" id="KW-1133">Transmembrane helix</keyword>
<feature type="transmembrane region" description="Helical" evidence="1">
    <location>
        <begin position="30"/>
        <end position="48"/>
    </location>
</feature>
<evidence type="ECO:0000256" key="1">
    <source>
        <dbReference type="SAM" id="Phobius"/>
    </source>
</evidence>
<proteinExistence type="predicted"/>
<gene>
    <name evidence="3" type="ORF">PgNI_01069</name>
</gene>
<reference evidence="3" key="3">
    <citation type="submission" date="2025-08" db="UniProtKB">
        <authorList>
            <consortium name="RefSeq"/>
        </authorList>
    </citation>
    <scope>IDENTIFICATION</scope>
    <source>
        <strain evidence="3">NI907</strain>
    </source>
</reference>
<evidence type="ECO:0000313" key="3">
    <source>
        <dbReference type="RefSeq" id="XP_030986249.1"/>
    </source>
</evidence>
<reference evidence="3" key="2">
    <citation type="submission" date="2019-10" db="EMBL/GenBank/DDBJ databases">
        <authorList>
            <consortium name="NCBI Genome Project"/>
        </authorList>
    </citation>
    <scope>NUCLEOTIDE SEQUENCE</scope>
    <source>
        <strain evidence="3">NI907</strain>
    </source>
</reference>
<keyword evidence="2" id="KW-1185">Reference proteome</keyword>